<sequence length="393" mass="42859">MHFKSLSLLALSIFQPVHSFAIQSRSSSSTLRTQCQKHLICPKDTLFVSPTDHRATHKTIQSAISSLPNDTSSHTILILEGSYNEQLNVTRPGPITILGQSDSPSDPSKNKVTVSFAAANQDSTGTIDNVWFSVLVVAPTLDASLIGSGTTGFAVPDDTPFGNTDFRVYNVDFVNDFAPYTDGPAAAMMISRANGGFYYCGFYSYQDTIYVGKLGNAYFYKSIIAGETDFLYGFGTAWIQSSEIRLRGCGGGITAWKGTNTTFENKYGVYIVDSNVAAANSSVAPSIKGKCALGRPWNALHRSIFANTYEDGSILPAGYIQWEDRYTEGSTLMAEYEAFGPGFNRTARVDGGYDTLLSKKGYQTYSTPEVVFQDQEGKLGYVDWIDWETVGGK</sequence>
<evidence type="ECO:0000259" key="7">
    <source>
        <dbReference type="Pfam" id="PF01095"/>
    </source>
</evidence>
<dbReference type="PANTHER" id="PTHR31321">
    <property type="entry name" value="ACYL-COA THIOESTER HYDROLASE YBHC-RELATED"/>
    <property type="match status" value="1"/>
</dbReference>
<feature type="domain" description="Pectinesterase catalytic" evidence="7">
    <location>
        <begin position="166"/>
        <end position="369"/>
    </location>
</feature>
<proteinExistence type="inferred from homology"/>
<feature type="signal peptide" evidence="6">
    <location>
        <begin position="1"/>
        <end position="19"/>
    </location>
</feature>
<protein>
    <recommendedName>
        <fullName evidence="3">pectinesterase</fullName>
        <ecNumber evidence="3">3.1.1.11</ecNumber>
    </recommendedName>
</protein>
<keyword evidence="8" id="KW-0456">Lyase</keyword>
<organism evidence="8 9">
    <name type="scientific">Penicillium angulare</name>
    <dbReference type="NCBI Taxonomy" id="116970"/>
    <lineage>
        <taxon>Eukaryota</taxon>
        <taxon>Fungi</taxon>
        <taxon>Dikarya</taxon>
        <taxon>Ascomycota</taxon>
        <taxon>Pezizomycotina</taxon>
        <taxon>Eurotiomycetes</taxon>
        <taxon>Eurotiomycetidae</taxon>
        <taxon>Eurotiales</taxon>
        <taxon>Aspergillaceae</taxon>
        <taxon>Penicillium</taxon>
    </lineage>
</organism>
<dbReference type="AlphaFoldDB" id="A0A9W9GDJ3"/>
<keyword evidence="6" id="KW-0732">Signal</keyword>
<reference evidence="8" key="1">
    <citation type="submission" date="2022-11" db="EMBL/GenBank/DDBJ databases">
        <authorList>
            <person name="Petersen C."/>
        </authorList>
    </citation>
    <scope>NUCLEOTIDE SEQUENCE</scope>
    <source>
        <strain evidence="8">IBT 30069</strain>
    </source>
</reference>
<evidence type="ECO:0000256" key="2">
    <source>
        <dbReference type="ARBA" id="ARBA00008891"/>
    </source>
</evidence>
<evidence type="ECO:0000256" key="1">
    <source>
        <dbReference type="ARBA" id="ARBA00005184"/>
    </source>
</evidence>
<comment type="pathway">
    <text evidence="1">Glycan metabolism; pectin degradation; 2-dehydro-3-deoxy-D-gluconate from pectin: step 1/5.</text>
</comment>
<name>A0A9W9GDJ3_9EURO</name>
<dbReference type="SUPFAM" id="SSF51126">
    <property type="entry name" value="Pectin lyase-like"/>
    <property type="match status" value="1"/>
</dbReference>
<dbReference type="InterPro" id="IPR000070">
    <property type="entry name" value="Pectinesterase_cat"/>
</dbReference>
<dbReference type="OrthoDB" id="3934656at2759"/>
<keyword evidence="9" id="KW-1185">Reference proteome</keyword>
<dbReference type="EC" id="3.1.1.11" evidence="3"/>
<reference evidence="8" key="2">
    <citation type="journal article" date="2023" name="IMA Fungus">
        <title>Comparative genomic study of the Penicillium genus elucidates a diverse pangenome and 15 lateral gene transfer events.</title>
        <authorList>
            <person name="Petersen C."/>
            <person name="Sorensen T."/>
            <person name="Nielsen M.R."/>
            <person name="Sondergaard T.E."/>
            <person name="Sorensen J.L."/>
            <person name="Fitzpatrick D.A."/>
            <person name="Frisvad J.C."/>
            <person name="Nielsen K.L."/>
        </authorList>
    </citation>
    <scope>NUCLEOTIDE SEQUENCE</scope>
    <source>
        <strain evidence="8">IBT 30069</strain>
    </source>
</reference>
<comment type="caution">
    <text evidence="8">The sequence shown here is derived from an EMBL/GenBank/DDBJ whole genome shotgun (WGS) entry which is preliminary data.</text>
</comment>
<dbReference type="EMBL" id="JAPQKH010000001">
    <property type="protein sequence ID" value="KAJ5116350.1"/>
    <property type="molecule type" value="Genomic_DNA"/>
</dbReference>
<dbReference type="InterPro" id="IPR011050">
    <property type="entry name" value="Pectin_lyase_fold/virulence"/>
</dbReference>
<dbReference type="FunFam" id="2.160.20.10:FF:000045">
    <property type="entry name" value="Pectin methylesterase family protein"/>
    <property type="match status" value="1"/>
</dbReference>
<dbReference type="Proteomes" id="UP001149165">
    <property type="component" value="Unassembled WGS sequence"/>
</dbReference>
<evidence type="ECO:0000256" key="5">
    <source>
        <dbReference type="ARBA" id="ARBA00023085"/>
    </source>
</evidence>
<dbReference type="InterPro" id="IPR012334">
    <property type="entry name" value="Pectin_lyas_fold"/>
</dbReference>
<dbReference type="Gene3D" id="2.160.20.10">
    <property type="entry name" value="Single-stranded right-handed beta-helix, Pectin lyase-like"/>
    <property type="match status" value="1"/>
</dbReference>
<keyword evidence="4" id="KW-0378">Hydrolase</keyword>
<dbReference type="Pfam" id="PF01095">
    <property type="entry name" value="Pectinesterase"/>
    <property type="match status" value="1"/>
</dbReference>
<comment type="similarity">
    <text evidence="2">Belongs to the pectinesterase family.</text>
</comment>
<gene>
    <name evidence="8" type="ORF">N7456_000698</name>
</gene>
<evidence type="ECO:0000256" key="3">
    <source>
        <dbReference type="ARBA" id="ARBA00013229"/>
    </source>
</evidence>
<feature type="chain" id="PRO_5040968190" description="pectinesterase" evidence="6">
    <location>
        <begin position="20"/>
        <end position="393"/>
    </location>
</feature>
<dbReference type="GO" id="GO:0045490">
    <property type="term" value="P:pectin catabolic process"/>
    <property type="evidence" value="ECO:0007669"/>
    <property type="project" value="TreeGrafter"/>
</dbReference>
<evidence type="ECO:0000256" key="4">
    <source>
        <dbReference type="ARBA" id="ARBA00022801"/>
    </source>
</evidence>
<dbReference type="GO" id="GO:0016829">
    <property type="term" value="F:lyase activity"/>
    <property type="evidence" value="ECO:0007669"/>
    <property type="project" value="UniProtKB-KW"/>
</dbReference>
<keyword evidence="5" id="KW-0063">Aspartyl esterase</keyword>
<evidence type="ECO:0000313" key="9">
    <source>
        <dbReference type="Proteomes" id="UP001149165"/>
    </source>
</evidence>
<dbReference type="GO" id="GO:0030599">
    <property type="term" value="F:pectinesterase activity"/>
    <property type="evidence" value="ECO:0007669"/>
    <property type="project" value="UniProtKB-EC"/>
</dbReference>
<accession>A0A9W9GDJ3</accession>
<dbReference type="PANTHER" id="PTHR31321:SF137">
    <property type="entry name" value="PECTIN METHYL ESTERASE (EUROFUNG)"/>
    <property type="match status" value="1"/>
</dbReference>
<evidence type="ECO:0000256" key="6">
    <source>
        <dbReference type="SAM" id="SignalP"/>
    </source>
</evidence>
<dbReference type="GO" id="GO:0042545">
    <property type="term" value="P:cell wall modification"/>
    <property type="evidence" value="ECO:0007669"/>
    <property type="project" value="InterPro"/>
</dbReference>
<evidence type="ECO:0000313" key="8">
    <source>
        <dbReference type="EMBL" id="KAJ5116350.1"/>
    </source>
</evidence>